<keyword evidence="3 7" id="KW-0808">Transferase</keyword>
<keyword evidence="4 5" id="KW-0663">Pyridoxal phosphate</keyword>
<evidence type="ECO:0000259" key="6">
    <source>
        <dbReference type="Pfam" id="PF00155"/>
    </source>
</evidence>
<dbReference type="Gene3D" id="3.40.640.10">
    <property type="entry name" value="Type I PLP-dependent aspartate aminotransferase-like (Major domain)"/>
    <property type="match status" value="1"/>
</dbReference>
<accession>A0A1G8D526</accession>
<evidence type="ECO:0000313" key="7">
    <source>
        <dbReference type="EMBL" id="SDH52771.1"/>
    </source>
</evidence>
<dbReference type="InterPro" id="IPR015424">
    <property type="entry name" value="PyrdxlP-dep_Trfase"/>
</dbReference>
<evidence type="ECO:0000256" key="3">
    <source>
        <dbReference type="ARBA" id="ARBA00022679"/>
    </source>
</evidence>
<dbReference type="OrthoDB" id="9809616at2"/>
<dbReference type="STRING" id="399736.SAMN04489720_1519"/>
<dbReference type="RefSeq" id="WP_092503857.1">
    <property type="nucleotide sequence ID" value="NZ_LT629695.1"/>
</dbReference>
<dbReference type="InterPro" id="IPR050106">
    <property type="entry name" value="HistidinolP_aminotransfase"/>
</dbReference>
<evidence type="ECO:0000256" key="2">
    <source>
        <dbReference type="ARBA" id="ARBA00022576"/>
    </source>
</evidence>
<dbReference type="GO" id="GO:0030170">
    <property type="term" value="F:pyridoxal phosphate binding"/>
    <property type="evidence" value="ECO:0007669"/>
    <property type="project" value="InterPro"/>
</dbReference>
<dbReference type="PANTHER" id="PTHR43643">
    <property type="entry name" value="HISTIDINOL-PHOSPHATE AMINOTRANSFERASE 2"/>
    <property type="match status" value="1"/>
</dbReference>
<dbReference type="PANTHER" id="PTHR43643:SF3">
    <property type="entry name" value="HISTIDINOL-PHOSPHATE AMINOTRANSFERASE"/>
    <property type="match status" value="1"/>
</dbReference>
<name>A0A1G8D526_9MICO</name>
<dbReference type="Pfam" id="PF00155">
    <property type="entry name" value="Aminotran_1_2"/>
    <property type="match status" value="1"/>
</dbReference>
<proteinExistence type="inferred from homology"/>
<dbReference type="InterPro" id="IPR001917">
    <property type="entry name" value="Aminotrans_II_pyridoxalP_BS"/>
</dbReference>
<dbReference type="InterPro" id="IPR024892">
    <property type="entry name" value="ArAT"/>
</dbReference>
<evidence type="ECO:0000313" key="8">
    <source>
        <dbReference type="Proteomes" id="UP000198822"/>
    </source>
</evidence>
<feature type="domain" description="Aminotransferase class I/classII large" evidence="6">
    <location>
        <begin position="26"/>
        <end position="334"/>
    </location>
</feature>
<evidence type="ECO:0000256" key="5">
    <source>
        <dbReference type="RuleBase" id="RU003693"/>
    </source>
</evidence>
<dbReference type="Gene3D" id="3.90.1150.10">
    <property type="entry name" value="Aspartate Aminotransferase, domain 1"/>
    <property type="match status" value="1"/>
</dbReference>
<dbReference type="InterPro" id="IPR015421">
    <property type="entry name" value="PyrdxlP-dep_Trfase_major"/>
</dbReference>
<comment type="cofactor">
    <cofactor evidence="1 5">
        <name>pyridoxal 5'-phosphate</name>
        <dbReference type="ChEBI" id="CHEBI:597326"/>
    </cofactor>
</comment>
<comment type="similarity">
    <text evidence="5">Belongs to the class-II pyridoxal-phosphate-dependent aminotransferase family.</text>
</comment>
<evidence type="ECO:0000256" key="1">
    <source>
        <dbReference type="ARBA" id="ARBA00001933"/>
    </source>
</evidence>
<dbReference type="InterPro" id="IPR004839">
    <property type="entry name" value="Aminotransferase_I/II_large"/>
</dbReference>
<gene>
    <name evidence="7" type="ORF">SAMN04489720_1519</name>
</gene>
<dbReference type="EMBL" id="LT629695">
    <property type="protein sequence ID" value="SDH52771.1"/>
    <property type="molecule type" value="Genomic_DNA"/>
</dbReference>
<dbReference type="Proteomes" id="UP000198822">
    <property type="component" value="Chromosome I"/>
</dbReference>
<keyword evidence="8" id="KW-1185">Reference proteome</keyword>
<dbReference type="GO" id="GO:0008483">
    <property type="term" value="F:transaminase activity"/>
    <property type="evidence" value="ECO:0007669"/>
    <property type="project" value="UniProtKB-KW"/>
</dbReference>
<organism evidence="7 8">
    <name type="scientific">Agrococcus jejuensis</name>
    <dbReference type="NCBI Taxonomy" id="399736"/>
    <lineage>
        <taxon>Bacteria</taxon>
        <taxon>Bacillati</taxon>
        <taxon>Actinomycetota</taxon>
        <taxon>Actinomycetes</taxon>
        <taxon>Micrococcales</taxon>
        <taxon>Microbacteriaceae</taxon>
        <taxon>Agrococcus</taxon>
    </lineage>
</organism>
<keyword evidence="2 7" id="KW-0032">Aminotransferase</keyword>
<dbReference type="PROSITE" id="PS00599">
    <property type="entry name" value="AA_TRANSFER_CLASS_2"/>
    <property type="match status" value="1"/>
</dbReference>
<reference evidence="8" key="1">
    <citation type="submission" date="2016-10" db="EMBL/GenBank/DDBJ databases">
        <authorList>
            <person name="Varghese N."/>
            <person name="Submissions S."/>
        </authorList>
    </citation>
    <scope>NUCLEOTIDE SEQUENCE [LARGE SCALE GENOMIC DNA]</scope>
    <source>
        <strain evidence="8">DSM 22002</strain>
    </source>
</reference>
<dbReference type="AlphaFoldDB" id="A0A1G8D526"/>
<evidence type="ECO:0000256" key="4">
    <source>
        <dbReference type="ARBA" id="ARBA00022898"/>
    </source>
</evidence>
<dbReference type="CDD" id="cd00609">
    <property type="entry name" value="AAT_like"/>
    <property type="match status" value="1"/>
</dbReference>
<sequence length="352" mass="37028">MPVRLRDAIRAIPAYKQGRPAPEGGFKLSSNENPFPPLPSVVDAIVEQAATVNRYPAAGAPSLVAALAAKHGVAPERIMVSDGSVSGIMQLVTAVAGPGDEVVFAWRSFEAYPLLVQVAGATPIMVPLTATAEHDLDAMAAAITERTRAVFVCSPNNPTGPIISQEQWDAFIAKVPSDVLVMLDEAYIEFVQVPTVDGLAAQANHDNVVILRTFSKAYGLAGLRVGYAIADPTIIGAATISGIPLSVTGLATQAALASIEAEGELFARVEELAADRDALQQRLADAGTPVPEAHGNFLWVAARPDQVEAIAGILDDVAIVARQFPDGVRITVAEREAHDGIVDAVRRIRELA</sequence>
<dbReference type="InterPro" id="IPR015422">
    <property type="entry name" value="PyrdxlP-dep_Trfase_small"/>
</dbReference>
<dbReference type="NCBIfam" id="NF002878">
    <property type="entry name" value="PRK03321.1"/>
    <property type="match status" value="1"/>
</dbReference>
<protein>
    <submittedName>
        <fullName evidence="7">Histidinol-phosphate aminotransferase</fullName>
    </submittedName>
</protein>
<dbReference type="SUPFAM" id="SSF53383">
    <property type="entry name" value="PLP-dependent transferases"/>
    <property type="match status" value="1"/>
</dbReference>